<proteinExistence type="predicted"/>
<dbReference type="Proteomes" id="UP000314294">
    <property type="component" value="Unassembled WGS sequence"/>
</dbReference>
<gene>
    <name evidence="2" type="ORF">EYF80_001196</name>
</gene>
<comment type="caution">
    <text evidence="2">The sequence shown here is derived from an EMBL/GenBank/DDBJ whole genome shotgun (WGS) entry which is preliminary data.</text>
</comment>
<reference evidence="2 3" key="1">
    <citation type="submission" date="2019-03" db="EMBL/GenBank/DDBJ databases">
        <title>First draft genome of Liparis tanakae, snailfish: a comprehensive survey of snailfish specific genes.</title>
        <authorList>
            <person name="Kim W."/>
            <person name="Song I."/>
            <person name="Jeong J.-H."/>
            <person name="Kim D."/>
            <person name="Kim S."/>
            <person name="Ryu S."/>
            <person name="Song J.Y."/>
            <person name="Lee S.K."/>
        </authorList>
    </citation>
    <scope>NUCLEOTIDE SEQUENCE [LARGE SCALE GENOMIC DNA]</scope>
    <source>
        <tissue evidence="2">Muscle</tissue>
    </source>
</reference>
<dbReference type="AlphaFoldDB" id="A0A4Z2JF13"/>
<dbReference type="EMBL" id="SRLO01000005">
    <property type="protein sequence ID" value="TNN88414.1"/>
    <property type="molecule type" value="Genomic_DNA"/>
</dbReference>
<sequence>MLGIGNRATLGADLADISRQDAARVGVTDPSYQCQAVSADGSREEAAAAAHPDGGTVVSRTAGPCPEEFKEGGRLMTPAGMMIHLVALETHVAFEAREPVLSLKMKERNSGNTSLSNLAIFTLWIERERVR</sequence>
<name>A0A4Z2JF13_9TELE</name>
<protein>
    <submittedName>
        <fullName evidence="2">Uncharacterized protein</fullName>
    </submittedName>
</protein>
<evidence type="ECO:0000313" key="3">
    <source>
        <dbReference type="Proteomes" id="UP000314294"/>
    </source>
</evidence>
<feature type="region of interest" description="Disordered" evidence="1">
    <location>
        <begin position="43"/>
        <end position="63"/>
    </location>
</feature>
<organism evidence="2 3">
    <name type="scientific">Liparis tanakae</name>
    <name type="common">Tanaka's snailfish</name>
    <dbReference type="NCBI Taxonomy" id="230148"/>
    <lineage>
        <taxon>Eukaryota</taxon>
        <taxon>Metazoa</taxon>
        <taxon>Chordata</taxon>
        <taxon>Craniata</taxon>
        <taxon>Vertebrata</taxon>
        <taxon>Euteleostomi</taxon>
        <taxon>Actinopterygii</taxon>
        <taxon>Neopterygii</taxon>
        <taxon>Teleostei</taxon>
        <taxon>Neoteleostei</taxon>
        <taxon>Acanthomorphata</taxon>
        <taxon>Eupercaria</taxon>
        <taxon>Perciformes</taxon>
        <taxon>Cottioidei</taxon>
        <taxon>Cottales</taxon>
        <taxon>Liparidae</taxon>
        <taxon>Liparis</taxon>
    </lineage>
</organism>
<evidence type="ECO:0000256" key="1">
    <source>
        <dbReference type="SAM" id="MobiDB-lite"/>
    </source>
</evidence>
<evidence type="ECO:0000313" key="2">
    <source>
        <dbReference type="EMBL" id="TNN88414.1"/>
    </source>
</evidence>
<accession>A0A4Z2JF13</accession>
<keyword evidence="3" id="KW-1185">Reference proteome</keyword>